<gene>
    <name evidence="2" type="ORF">AVDCRST_MAG93-3576</name>
</gene>
<accession>A0A6J4JSL4</accession>
<evidence type="ECO:0000313" key="2">
    <source>
        <dbReference type="EMBL" id="CAA9286508.1"/>
    </source>
</evidence>
<feature type="compositionally biased region" description="Polar residues" evidence="1">
    <location>
        <begin position="132"/>
        <end position="142"/>
    </location>
</feature>
<reference evidence="2" key="1">
    <citation type="submission" date="2020-02" db="EMBL/GenBank/DDBJ databases">
        <authorList>
            <person name="Meier V. D."/>
        </authorList>
    </citation>
    <scope>NUCLEOTIDE SEQUENCE</scope>
    <source>
        <strain evidence="2">AVDCRST_MAG93</strain>
    </source>
</reference>
<dbReference type="EMBL" id="CADCTR010001217">
    <property type="protein sequence ID" value="CAA9286508.1"/>
    <property type="molecule type" value="Genomic_DNA"/>
</dbReference>
<proteinExistence type="predicted"/>
<feature type="region of interest" description="Disordered" evidence="1">
    <location>
        <begin position="102"/>
        <end position="142"/>
    </location>
</feature>
<evidence type="ECO:0000256" key="1">
    <source>
        <dbReference type="SAM" id="MobiDB-lite"/>
    </source>
</evidence>
<organism evidence="2">
    <name type="scientific">uncultured Chloroflexia bacterium</name>
    <dbReference type="NCBI Taxonomy" id="1672391"/>
    <lineage>
        <taxon>Bacteria</taxon>
        <taxon>Bacillati</taxon>
        <taxon>Chloroflexota</taxon>
        <taxon>Chloroflexia</taxon>
        <taxon>environmental samples</taxon>
    </lineage>
</organism>
<name>A0A6J4JSL4_9CHLR</name>
<protein>
    <submittedName>
        <fullName evidence="2">Uncharacterized protein</fullName>
    </submittedName>
</protein>
<sequence>MTRITVRVEGHYEVHEAPFSRSYKWHPTSVTLVCNCGQELTSTGGASTDSTCQCGTDHSALVDDALANDVRWQENQLGDAVSHPWNHEVKEQAAQHLRDEAAYPEGSPQRYEDVTSGIVGDDDEERWKKARAQQNRASFEGH</sequence>
<dbReference type="AlphaFoldDB" id="A0A6J4JSL4"/>